<dbReference type="EMBL" id="JBHSBN010000003">
    <property type="protein sequence ID" value="MFC4105461.1"/>
    <property type="molecule type" value="Genomic_DNA"/>
</dbReference>
<dbReference type="PANTHER" id="PTHR35010">
    <property type="entry name" value="BLL4672 PROTEIN-RELATED"/>
    <property type="match status" value="1"/>
</dbReference>
<dbReference type="Pfam" id="PF17765">
    <property type="entry name" value="MLTR_LBD"/>
    <property type="match status" value="1"/>
</dbReference>
<dbReference type="CDD" id="cd00093">
    <property type="entry name" value="HTH_XRE"/>
    <property type="match status" value="1"/>
</dbReference>
<proteinExistence type="predicted"/>
<dbReference type="InterPro" id="IPR010982">
    <property type="entry name" value="Lambda_DNA-bd_dom_sf"/>
</dbReference>
<dbReference type="Gene3D" id="1.10.260.40">
    <property type="entry name" value="lambda repressor-like DNA-binding domains"/>
    <property type="match status" value="1"/>
</dbReference>
<dbReference type="InterPro" id="IPR041413">
    <property type="entry name" value="MLTR_LBD"/>
</dbReference>
<feature type="domain" description="HTH cro/C1-type" evidence="1">
    <location>
        <begin position="18"/>
        <end position="90"/>
    </location>
</feature>
<sequence length="292" mass="33013">MLVPVTIVEPRRAELAAFLRSRRARLRPEDVDLPTGGRRRTPGLRREEVAQLAGVGVTWYTWLEQGRPINASISVLDAIARSLRLAPDERRHLLALTGTADAPTDAPAIQVDPVRQRILDALDPYPAQIVSPRCDLLAANRSARALLGDWRELPPHRRNVLWLLFTEPAWRRTLVDWRSEAAHSLAMFRAARAEHVGEPAWSALVRELTDVSADFRRMWNDHAVASPTTRLKLFTHPGVGQFRLETASLWLRDLPGARMTVYTAADPATEDALRRIHDRPPFTDWSPLTRKP</sequence>
<dbReference type="PANTHER" id="PTHR35010:SF2">
    <property type="entry name" value="BLL4672 PROTEIN"/>
    <property type="match status" value="1"/>
</dbReference>
<reference evidence="3" key="1">
    <citation type="journal article" date="2019" name="Int. J. Syst. Evol. Microbiol.">
        <title>The Global Catalogue of Microorganisms (GCM) 10K type strain sequencing project: providing services to taxonomists for standard genome sequencing and annotation.</title>
        <authorList>
            <consortium name="The Broad Institute Genomics Platform"/>
            <consortium name="The Broad Institute Genome Sequencing Center for Infectious Disease"/>
            <person name="Wu L."/>
            <person name="Ma J."/>
        </authorList>
    </citation>
    <scope>NUCLEOTIDE SEQUENCE [LARGE SCALE GENOMIC DNA]</scope>
    <source>
        <strain evidence="3">2902at01</strain>
    </source>
</reference>
<gene>
    <name evidence="2" type="ORF">ACFOX0_05850</name>
</gene>
<keyword evidence="3" id="KW-1185">Reference proteome</keyword>
<evidence type="ECO:0000259" key="1">
    <source>
        <dbReference type="SMART" id="SM00530"/>
    </source>
</evidence>
<dbReference type="Pfam" id="PF13560">
    <property type="entry name" value="HTH_31"/>
    <property type="match status" value="1"/>
</dbReference>
<dbReference type="Proteomes" id="UP001595868">
    <property type="component" value="Unassembled WGS sequence"/>
</dbReference>
<dbReference type="SMART" id="SM00530">
    <property type="entry name" value="HTH_XRE"/>
    <property type="match status" value="1"/>
</dbReference>
<dbReference type="SUPFAM" id="SSF47413">
    <property type="entry name" value="lambda repressor-like DNA-binding domains"/>
    <property type="match status" value="1"/>
</dbReference>
<dbReference type="RefSeq" id="WP_377542547.1">
    <property type="nucleotide sequence ID" value="NZ_JBHSBN010000003.1"/>
</dbReference>
<name>A0ABV8KIV1_9ACTN</name>
<dbReference type="InterPro" id="IPR001387">
    <property type="entry name" value="Cro/C1-type_HTH"/>
</dbReference>
<organism evidence="2 3">
    <name type="scientific">Micromonospora zhanjiangensis</name>
    <dbReference type="NCBI Taxonomy" id="1522057"/>
    <lineage>
        <taxon>Bacteria</taxon>
        <taxon>Bacillati</taxon>
        <taxon>Actinomycetota</taxon>
        <taxon>Actinomycetes</taxon>
        <taxon>Micromonosporales</taxon>
        <taxon>Micromonosporaceae</taxon>
        <taxon>Micromonospora</taxon>
    </lineage>
</organism>
<evidence type="ECO:0000313" key="3">
    <source>
        <dbReference type="Proteomes" id="UP001595868"/>
    </source>
</evidence>
<evidence type="ECO:0000313" key="2">
    <source>
        <dbReference type="EMBL" id="MFC4105461.1"/>
    </source>
</evidence>
<comment type="caution">
    <text evidence="2">The sequence shown here is derived from an EMBL/GenBank/DDBJ whole genome shotgun (WGS) entry which is preliminary data.</text>
</comment>
<dbReference type="Gene3D" id="3.30.450.180">
    <property type="match status" value="1"/>
</dbReference>
<protein>
    <submittedName>
        <fullName evidence="2">Helix-turn-helix transcriptional regulator</fullName>
    </submittedName>
</protein>
<accession>A0ABV8KIV1</accession>